<evidence type="ECO:0000313" key="1">
    <source>
        <dbReference type="EMBL" id="PUA32399.1"/>
    </source>
</evidence>
<dbReference type="Proteomes" id="UP000244093">
    <property type="component" value="Unassembled WGS sequence"/>
</dbReference>
<dbReference type="AlphaFoldDB" id="A0A2R7Y4U4"/>
<organism evidence="1 2">
    <name type="scientific">Zestosphaera tikiterensis</name>
    <dbReference type="NCBI Taxonomy" id="1973259"/>
    <lineage>
        <taxon>Archaea</taxon>
        <taxon>Thermoproteota</taxon>
        <taxon>Thermoprotei</taxon>
        <taxon>Desulfurococcales</taxon>
        <taxon>Desulfurococcaceae</taxon>
        <taxon>Zestosphaera</taxon>
    </lineage>
</organism>
<gene>
    <name evidence="1" type="ORF">B7O98_07020</name>
</gene>
<evidence type="ECO:0000313" key="2">
    <source>
        <dbReference type="Proteomes" id="UP000244093"/>
    </source>
</evidence>
<name>A0A2R7Y4U4_9CREN</name>
<proteinExistence type="predicted"/>
<comment type="caution">
    <text evidence="1">The sequence shown here is derived from an EMBL/GenBank/DDBJ whole genome shotgun (WGS) entry which is preliminary data.</text>
</comment>
<reference evidence="1 2" key="1">
    <citation type="journal article" date="2018" name="Syst. Appl. Microbiol.">
        <title>A new symbiotic nanoarchaeote (Candidatus Nanoclepta minutus) and its host (Zestosphaera tikiterensis gen. nov., sp. nov.) from a New Zealand hot spring.</title>
        <authorList>
            <person name="St John E."/>
            <person name="Liu Y."/>
            <person name="Podar M."/>
            <person name="Stott M.B."/>
            <person name="Meneghin J."/>
            <person name="Chen Z."/>
            <person name="Lagutin K."/>
            <person name="Mitchell K."/>
            <person name="Reysenbach A.L."/>
        </authorList>
    </citation>
    <scope>NUCLEOTIDE SEQUENCE [LARGE SCALE GENOMIC DNA]</scope>
    <source>
        <strain evidence="1">NZ3</strain>
    </source>
</reference>
<accession>A0A2R7Y4U4</accession>
<sequence>MRGEGKTTIEVSLETRELLRRVSQRVGMTYDEVLKMLLESFENLLNCRVRVDEVVGDVILVCDVGEEEPEEISIDRREYRRLRKVLKFLLKPKESLHPTY</sequence>
<dbReference type="EMBL" id="NBVN01000004">
    <property type="protein sequence ID" value="PUA32399.1"/>
    <property type="molecule type" value="Genomic_DNA"/>
</dbReference>
<protein>
    <submittedName>
        <fullName evidence="1">Uncharacterized protein</fullName>
    </submittedName>
</protein>